<protein>
    <recommendedName>
        <fullName evidence="2">Small nuclear ribonucleoprotein Prp3 C-terminal domain-containing protein</fullName>
    </recommendedName>
</protein>
<evidence type="ECO:0000256" key="1">
    <source>
        <dbReference type="SAM" id="MobiDB-lite"/>
    </source>
</evidence>
<dbReference type="PANTHER" id="PTHR15955:SF8">
    <property type="entry name" value="RWD DOMAIN-CONTAINING PROTEIN 2B-RELATED"/>
    <property type="match status" value="1"/>
</dbReference>
<dbReference type="GeneID" id="9039647"/>
<evidence type="ECO:0000259" key="2">
    <source>
        <dbReference type="Pfam" id="PF06544"/>
    </source>
</evidence>
<dbReference type="InParanoid" id="C5K751"/>
<dbReference type="InterPro" id="IPR017359">
    <property type="entry name" value="Phi-like"/>
</dbReference>
<dbReference type="Pfam" id="PF06544">
    <property type="entry name" value="Prp3_C"/>
    <property type="match status" value="1"/>
</dbReference>
<dbReference type="InterPro" id="IPR008979">
    <property type="entry name" value="Galactose-bd-like_sf"/>
</dbReference>
<keyword evidence="4" id="KW-1185">Reference proteome</keyword>
<gene>
    <name evidence="3" type="ORF">Pmar_PMAR012362</name>
</gene>
<dbReference type="OrthoDB" id="432412at2759"/>
<reference evidence="3 4" key="1">
    <citation type="submission" date="2008-07" db="EMBL/GenBank/DDBJ databases">
        <authorList>
            <person name="El-Sayed N."/>
            <person name="Caler E."/>
            <person name="Inman J."/>
            <person name="Amedeo P."/>
            <person name="Hass B."/>
            <person name="Wortman J."/>
        </authorList>
    </citation>
    <scope>NUCLEOTIDE SEQUENCE [LARGE SCALE GENOMIC DNA]</scope>
    <source>
        <strain evidence="4">ATCC 50983 / TXsc</strain>
    </source>
</reference>
<evidence type="ECO:0000313" key="3">
    <source>
        <dbReference type="EMBL" id="EER19386.1"/>
    </source>
</evidence>
<name>C5K751_PERM5</name>
<feature type="region of interest" description="Disordered" evidence="1">
    <location>
        <begin position="357"/>
        <end position="384"/>
    </location>
</feature>
<dbReference type="Gene3D" id="2.60.120.260">
    <property type="entry name" value="Galactose-binding domain-like"/>
    <property type="match status" value="1"/>
</dbReference>
<dbReference type="CDD" id="cd24163">
    <property type="entry name" value="RWDD2_C"/>
    <property type="match status" value="2"/>
</dbReference>
<feature type="region of interest" description="Disordered" evidence="1">
    <location>
        <begin position="210"/>
        <end position="236"/>
    </location>
</feature>
<organism evidence="4">
    <name type="scientific">Perkinsus marinus (strain ATCC 50983 / TXsc)</name>
    <dbReference type="NCBI Taxonomy" id="423536"/>
    <lineage>
        <taxon>Eukaryota</taxon>
        <taxon>Sar</taxon>
        <taxon>Alveolata</taxon>
        <taxon>Perkinsozoa</taxon>
        <taxon>Perkinsea</taxon>
        <taxon>Perkinsida</taxon>
        <taxon>Perkinsidae</taxon>
        <taxon>Perkinsus</taxon>
    </lineage>
</organism>
<sequence length="723" mass="81902">MEVQVMASSVGRGSVDDIVGRSASVDFRTKNEPSSWVQVDFGRGRTLRLTGYCLRNRNSSAQCLMSWNVMGSNDGDDWVILDEKKMCGSLREPKATSYFPIEKSPESRGAFRVFRLVQGGVNSVVGGRWILGDVDELLSSICRQRYLHNNTTVGISSGEEPITGSHAEMLGEEVLKYLLKHVRTQLESGYVFPLIAAVESTRQYITQVGEDQQDANDNSKEENATSSPETPSAGREVLGRRMMVVHTIKNPMKIKFIRELAKDYRLGGMSNPNFIVIEGEESLCADYVNRVTRYVRMVTVRGEEQIEVPMGKTLDEMRAFPVEFTQYKVDEVSEIAQRCRDAGLEELFMTSMKMYTTSSEDDNKGGDKKTKKNKKKTSKKRGIDTLEKPFRENNCLNLQLDEAEALECVYGRQPDSDFMWLHRPKDTHDGEATYAITVGGDVVGDDDDDDEDEVEEDDEPYATFIITLPPGYPRERRVLPEVIAVEGSKSISPKLRRLDEALMASIKIQIEAGYDYPLLAALEQARVSINEIAEASRQAERARRKEHSEDDDDAVAWAARVPIRGATKKVTVHLSARKKKTDQPPMLGRRVIYAHHIRNPVKKKLIKEWAKEFHMGGCYKWGYPGVIILEGDEQDCAEYVNLINRLRWMYLAVRGEEQIPVPEGKSVDDLRAFPKDEFIEYGPDQMSDIAARCREYGLEELFLTCMKMYGPVRATKKEKPKKN</sequence>
<dbReference type="AlphaFoldDB" id="C5K751"/>
<dbReference type="RefSeq" id="XP_002787590.1">
    <property type="nucleotide sequence ID" value="XM_002787544.1"/>
</dbReference>
<proteinExistence type="predicted"/>
<dbReference type="InterPro" id="IPR010541">
    <property type="entry name" value="Prp3_C"/>
</dbReference>
<evidence type="ECO:0000313" key="4">
    <source>
        <dbReference type="Proteomes" id="UP000007800"/>
    </source>
</evidence>
<dbReference type="InterPro" id="IPR059181">
    <property type="entry name" value="RWDD2A-B_C"/>
</dbReference>
<dbReference type="Proteomes" id="UP000007800">
    <property type="component" value="Unassembled WGS sequence"/>
</dbReference>
<accession>C5K751</accession>
<feature type="compositionally biased region" description="Basic residues" evidence="1">
    <location>
        <begin position="369"/>
        <end position="380"/>
    </location>
</feature>
<feature type="domain" description="Small nuclear ribonucleoprotein Prp3 C-terminal" evidence="2">
    <location>
        <begin position="591"/>
        <end position="650"/>
    </location>
</feature>
<dbReference type="PANTHER" id="PTHR15955">
    <property type="entry name" value="RWD DOMAIN CONTAINING PROTEIN 2"/>
    <property type="match status" value="1"/>
</dbReference>
<dbReference type="EMBL" id="GG671079">
    <property type="protein sequence ID" value="EER19386.1"/>
    <property type="molecule type" value="Genomic_DNA"/>
</dbReference>
<dbReference type="SUPFAM" id="SSF49785">
    <property type="entry name" value="Galactose-binding domain-like"/>
    <property type="match status" value="1"/>
</dbReference>